<dbReference type="OrthoDB" id="438176at2759"/>
<dbReference type="Proteomes" id="UP001152797">
    <property type="component" value="Unassembled WGS sequence"/>
</dbReference>
<name>A0A9P1DB42_9DINO</name>
<feature type="region of interest" description="Disordered" evidence="1">
    <location>
        <begin position="357"/>
        <end position="470"/>
    </location>
</feature>
<dbReference type="EMBL" id="CAMXCT010003697">
    <property type="protein sequence ID" value="CAI4005808.1"/>
    <property type="molecule type" value="Genomic_DNA"/>
</dbReference>
<feature type="compositionally biased region" description="Acidic residues" evidence="1">
    <location>
        <begin position="531"/>
        <end position="557"/>
    </location>
</feature>
<feature type="region of interest" description="Disordered" evidence="1">
    <location>
        <begin position="847"/>
        <end position="867"/>
    </location>
</feature>
<evidence type="ECO:0000313" key="2">
    <source>
        <dbReference type="EMBL" id="CAI4005808.1"/>
    </source>
</evidence>
<feature type="compositionally biased region" description="Basic and acidic residues" evidence="1">
    <location>
        <begin position="362"/>
        <end position="376"/>
    </location>
</feature>
<comment type="caution">
    <text evidence="2">The sequence shown here is derived from an EMBL/GenBank/DDBJ whole genome shotgun (WGS) entry which is preliminary data.</text>
</comment>
<feature type="compositionally biased region" description="Low complexity" evidence="1">
    <location>
        <begin position="452"/>
        <end position="463"/>
    </location>
</feature>
<protein>
    <submittedName>
        <fullName evidence="2">Uncharacterized protein</fullName>
    </submittedName>
</protein>
<dbReference type="EMBL" id="CAMXCT030003697">
    <property type="protein sequence ID" value="CAL4793120.1"/>
    <property type="molecule type" value="Genomic_DNA"/>
</dbReference>
<reference evidence="2" key="1">
    <citation type="submission" date="2022-10" db="EMBL/GenBank/DDBJ databases">
        <authorList>
            <person name="Chen Y."/>
            <person name="Dougan E. K."/>
            <person name="Chan C."/>
            <person name="Rhodes N."/>
            <person name="Thang M."/>
        </authorList>
    </citation>
    <scope>NUCLEOTIDE SEQUENCE</scope>
</reference>
<reference evidence="3 4" key="2">
    <citation type="submission" date="2024-05" db="EMBL/GenBank/DDBJ databases">
        <authorList>
            <person name="Chen Y."/>
            <person name="Shah S."/>
            <person name="Dougan E. K."/>
            <person name="Thang M."/>
            <person name="Chan C."/>
        </authorList>
    </citation>
    <scope>NUCLEOTIDE SEQUENCE [LARGE SCALE GENOMIC DNA]</scope>
</reference>
<evidence type="ECO:0000313" key="4">
    <source>
        <dbReference type="Proteomes" id="UP001152797"/>
    </source>
</evidence>
<accession>A0A9P1DB42</accession>
<evidence type="ECO:0000256" key="1">
    <source>
        <dbReference type="SAM" id="MobiDB-lite"/>
    </source>
</evidence>
<feature type="region of interest" description="Disordered" evidence="1">
    <location>
        <begin position="331"/>
        <end position="350"/>
    </location>
</feature>
<sequence length="995" mass="109493">MGYARSKTPSIGDRPGTLPFKEVKRKAILAGLRCMKAPAVIAMLVNAIFAMPSLQWGPSHEISHLELFAGECSVTRGEFQEGRTDSIALDITHDPVTMDLTTPTGFLTACYHATCLRVGAGLLAAPVCSSFVYMSSGTSQRSHAQPLGQTKYPSVAQGNLLASRTLVIILIAASLNVWWLLEQPQGSWMELHPLFQEVLRLLDVWRHRFTMGAYGSPSEKPTWIYSSEESVEELEKFRPLFQTKKDKVSLVDRYTDGSGRQRIKGNKNLKMSQSYPLPFGIALARLRSHHAARIKAQAVKTIKQNVKTYRTAQLGMGRLVLKTGLKGAPPTSCGGMAKSNNKTDKAERKRVKVIAKTKAEKKKCEKAEKICSDRQKSQKRKGVPPTNATHVAKKAKKEKTDPPQRGKKTPQQVSQKHGKTKKTEGGTKNVDQPPAQPVRRLSGKTKPQDAISSTPSETTVPSPCKELFPDQASGIASPAVSLASLHAWKKEATERGLSLEQYMEEVSQKELEANLEAHMAKLVAEQKADHEEQDSSSDSSDSSDQEGSEESEDDDGEHETTKGKNPEDSEGESGDDGSQVSEDDSEIDEDLDGEEMDEEDEAVIDGIDKQLALPAPAETPTAAPTATPATPAAPVAPQPAAPTGQSQVAMAAIQQKESPPQPPTEPAPADQYANANSRTHKAEWDKFSRQCIDRKKFPCTLAAHYLRDKTDLFRVEVVMQRKAEKVTLNRKEREGVKARDILKKYPKEKAEALMSNLKKKGLWYYDPDFENDDEEVYYYINAGNKMRSDDLTKESASVNIRDKGNQELAEALIDPEGGVLASGFQPEVQAATEEGQKNLLEALHASTVQKPKKGKGQSSEKTEKAVPQTLDELAAAKMEECLKKGAEGRKFAIALESLEYSGDLAKQLFAFSSKMEQVFKRLQELRNKKETDPKLYNKHFNIIEEKLAWYAKAESAAKALQNGLGSKPKKGKVSKRKEKQEKSGAADASKEAPKS</sequence>
<feature type="compositionally biased region" description="Low complexity" evidence="1">
    <location>
        <begin position="612"/>
        <end position="633"/>
    </location>
</feature>
<feature type="compositionally biased region" description="Basic residues" evidence="1">
    <location>
        <begin position="967"/>
        <end position="977"/>
    </location>
</feature>
<evidence type="ECO:0000313" key="3">
    <source>
        <dbReference type="EMBL" id="CAL4793120.1"/>
    </source>
</evidence>
<gene>
    <name evidence="2" type="ORF">C1SCF055_LOCUS31499</name>
</gene>
<proteinExistence type="predicted"/>
<feature type="region of interest" description="Disordered" evidence="1">
    <location>
        <begin position="960"/>
        <end position="995"/>
    </location>
</feature>
<organism evidence="2">
    <name type="scientific">Cladocopium goreaui</name>
    <dbReference type="NCBI Taxonomy" id="2562237"/>
    <lineage>
        <taxon>Eukaryota</taxon>
        <taxon>Sar</taxon>
        <taxon>Alveolata</taxon>
        <taxon>Dinophyceae</taxon>
        <taxon>Suessiales</taxon>
        <taxon>Symbiodiniaceae</taxon>
        <taxon>Cladocopium</taxon>
    </lineage>
</organism>
<dbReference type="AlphaFoldDB" id="A0A9P1DB42"/>
<dbReference type="EMBL" id="CAMXCT020003697">
    <property type="protein sequence ID" value="CAL1159183.1"/>
    <property type="molecule type" value="Genomic_DNA"/>
</dbReference>
<feature type="compositionally biased region" description="Basic and acidic residues" evidence="1">
    <location>
        <begin position="978"/>
        <end position="995"/>
    </location>
</feature>
<feature type="region of interest" description="Disordered" evidence="1">
    <location>
        <begin position="517"/>
        <end position="681"/>
    </location>
</feature>
<feature type="compositionally biased region" description="Basic and acidic residues" evidence="1">
    <location>
        <begin position="558"/>
        <end position="567"/>
    </location>
</feature>
<keyword evidence="4" id="KW-1185">Reference proteome</keyword>
<feature type="compositionally biased region" description="Acidic residues" evidence="1">
    <location>
        <begin position="568"/>
        <end position="603"/>
    </location>
</feature>